<keyword evidence="6" id="KW-0843">Virulence</keyword>
<dbReference type="InterPro" id="IPR011006">
    <property type="entry name" value="CheY-like_superfamily"/>
</dbReference>
<evidence type="ECO:0000256" key="3">
    <source>
        <dbReference type="ARBA" id="ARBA00022553"/>
    </source>
</evidence>
<dbReference type="CDD" id="cd17574">
    <property type="entry name" value="REC_OmpR"/>
    <property type="match status" value="1"/>
</dbReference>
<evidence type="ECO:0000256" key="8">
    <source>
        <dbReference type="ARBA" id="ARBA00023159"/>
    </source>
</evidence>
<evidence type="ECO:0000256" key="1">
    <source>
        <dbReference type="ARBA" id="ARBA00004496"/>
    </source>
</evidence>
<evidence type="ECO:0000256" key="2">
    <source>
        <dbReference type="ARBA" id="ARBA00022490"/>
    </source>
</evidence>
<evidence type="ECO:0000256" key="13">
    <source>
        <dbReference type="PROSITE-ProRule" id="PRU01091"/>
    </source>
</evidence>
<dbReference type="Pfam" id="PF00486">
    <property type="entry name" value="Trans_reg_C"/>
    <property type="match status" value="1"/>
</dbReference>
<keyword evidence="2" id="KW-0963">Cytoplasm</keyword>
<organism evidence="16 17">
    <name type="scientific">Paenibacillus vulneris</name>
    <dbReference type="NCBI Taxonomy" id="1133364"/>
    <lineage>
        <taxon>Bacteria</taxon>
        <taxon>Bacillati</taxon>
        <taxon>Bacillota</taxon>
        <taxon>Bacilli</taxon>
        <taxon>Bacillales</taxon>
        <taxon>Paenibacillaceae</taxon>
        <taxon>Paenibacillus</taxon>
    </lineage>
</organism>
<evidence type="ECO:0000256" key="10">
    <source>
        <dbReference type="ARBA" id="ARBA00037471"/>
    </source>
</evidence>
<keyword evidence="8" id="KW-0010">Activator</keyword>
<keyword evidence="7 13" id="KW-0238">DNA-binding</keyword>
<dbReference type="SMART" id="SM00862">
    <property type="entry name" value="Trans_reg_C"/>
    <property type="match status" value="1"/>
</dbReference>
<evidence type="ECO:0000256" key="12">
    <source>
        <dbReference type="PROSITE-ProRule" id="PRU00169"/>
    </source>
</evidence>
<dbReference type="InterPro" id="IPR039420">
    <property type="entry name" value="WalR-like"/>
</dbReference>
<evidence type="ECO:0000259" key="15">
    <source>
        <dbReference type="PROSITE" id="PS51755"/>
    </source>
</evidence>
<evidence type="ECO:0000256" key="4">
    <source>
        <dbReference type="ARBA" id="ARBA00023012"/>
    </source>
</evidence>
<dbReference type="SUPFAM" id="SSF52172">
    <property type="entry name" value="CheY-like"/>
    <property type="match status" value="1"/>
</dbReference>
<feature type="DNA-binding region" description="OmpR/PhoB-type" evidence="13">
    <location>
        <begin position="125"/>
        <end position="222"/>
    </location>
</feature>
<evidence type="ECO:0000256" key="11">
    <source>
        <dbReference type="ARBA" id="ARBA00039976"/>
    </source>
</evidence>
<comment type="caution">
    <text evidence="16">The sequence shown here is derived from an EMBL/GenBank/DDBJ whole genome shotgun (WGS) entry which is preliminary data.</text>
</comment>
<accession>A0ABW3UWE9</accession>
<dbReference type="CDD" id="cd00383">
    <property type="entry name" value="trans_reg_C"/>
    <property type="match status" value="1"/>
</dbReference>
<comment type="function">
    <text evidence="10">Member of the two-component regulatory system HssS/HssR involved in intracellular heme homeostasis and tempering of staphylococcal virulence. Phosphorylated HssR binds to a direct repeat sequence within hrtAB promoter and activates the expression of hrtAB, an efflux pump, in response to extracellular heme, hemin, hemoglobin or blood.</text>
</comment>
<comment type="subcellular location">
    <subcellularLocation>
        <location evidence="1">Cytoplasm</location>
    </subcellularLocation>
</comment>
<dbReference type="PROSITE" id="PS50110">
    <property type="entry name" value="RESPONSE_REGULATORY"/>
    <property type="match status" value="1"/>
</dbReference>
<evidence type="ECO:0000256" key="6">
    <source>
        <dbReference type="ARBA" id="ARBA00023026"/>
    </source>
</evidence>
<feature type="domain" description="OmpR/PhoB-type" evidence="15">
    <location>
        <begin position="125"/>
        <end position="222"/>
    </location>
</feature>
<dbReference type="InterPro" id="IPR001867">
    <property type="entry name" value="OmpR/PhoB-type_DNA-bd"/>
</dbReference>
<dbReference type="SMART" id="SM00448">
    <property type="entry name" value="REC"/>
    <property type="match status" value="1"/>
</dbReference>
<dbReference type="PANTHER" id="PTHR48111">
    <property type="entry name" value="REGULATOR OF RPOS"/>
    <property type="match status" value="1"/>
</dbReference>
<evidence type="ECO:0000256" key="9">
    <source>
        <dbReference type="ARBA" id="ARBA00023163"/>
    </source>
</evidence>
<evidence type="ECO:0000313" key="17">
    <source>
        <dbReference type="Proteomes" id="UP001597180"/>
    </source>
</evidence>
<reference evidence="17" key="1">
    <citation type="journal article" date="2019" name="Int. J. Syst. Evol. Microbiol.">
        <title>The Global Catalogue of Microorganisms (GCM) 10K type strain sequencing project: providing services to taxonomists for standard genome sequencing and annotation.</title>
        <authorList>
            <consortium name="The Broad Institute Genomics Platform"/>
            <consortium name="The Broad Institute Genome Sequencing Center for Infectious Disease"/>
            <person name="Wu L."/>
            <person name="Ma J."/>
        </authorList>
    </citation>
    <scope>NUCLEOTIDE SEQUENCE [LARGE SCALE GENOMIC DNA]</scope>
    <source>
        <strain evidence="17">CCUG 53270</strain>
    </source>
</reference>
<dbReference type="InterPro" id="IPR036388">
    <property type="entry name" value="WH-like_DNA-bd_sf"/>
</dbReference>
<evidence type="ECO:0000313" key="16">
    <source>
        <dbReference type="EMBL" id="MFD1225043.1"/>
    </source>
</evidence>
<evidence type="ECO:0000256" key="7">
    <source>
        <dbReference type="ARBA" id="ARBA00023125"/>
    </source>
</evidence>
<dbReference type="Proteomes" id="UP001597180">
    <property type="component" value="Unassembled WGS sequence"/>
</dbReference>
<dbReference type="EMBL" id="JBHTLU010000055">
    <property type="protein sequence ID" value="MFD1225043.1"/>
    <property type="molecule type" value="Genomic_DNA"/>
</dbReference>
<feature type="modified residue" description="4-aspartylphosphate" evidence="12">
    <location>
        <position position="52"/>
    </location>
</feature>
<keyword evidence="3 12" id="KW-0597">Phosphoprotein</keyword>
<proteinExistence type="predicted"/>
<sequence>MFKILIAEDDKNTAKWMKAVISNEGYEVFLAENGIAALDIMEHHHVDLIIIDIMMPGMDGLELTHLIRDSGSTIPILMVTAKQLPKDKREGFLAGTDDYLVKPVDEEEMLLRIRALLRRAQITTERKLRIGKLTLDYDSLSVFREGEIQTLPQKEFYLLYKLLSSPNRIFTRIQLMDEIWGMDSETTDMTVNVHINRLRKRFNDYPEFEIIAIRGIGYKAVIHHG</sequence>
<dbReference type="RefSeq" id="WP_079914778.1">
    <property type="nucleotide sequence ID" value="NZ_BAABJG010000001.1"/>
</dbReference>
<dbReference type="Gene3D" id="1.10.10.10">
    <property type="entry name" value="Winged helix-like DNA-binding domain superfamily/Winged helix DNA-binding domain"/>
    <property type="match status" value="1"/>
</dbReference>
<gene>
    <name evidence="16" type="ORF">ACFQ4B_33690</name>
</gene>
<evidence type="ECO:0000256" key="5">
    <source>
        <dbReference type="ARBA" id="ARBA00023015"/>
    </source>
</evidence>
<protein>
    <recommendedName>
        <fullName evidence="11">Heme response regulator HssR</fullName>
    </recommendedName>
</protein>
<name>A0ABW3UWE9_9BACL</name>
<keyword evidence="5" id="KW-0805">Transcription regulation</keyword>
<dbReference type="Pfam" id="PF00072">
    <property type="entry name" value="Response_reg"/>
    <property type="match status" value="1"/>
</dbReference>
<dbReference type="PANTHER" id="PTHR48111:SF49">
    <property type="entry name" value="HEME RESPONSE REGULATOR HSSR"/>
    <property type="match status" value="1"/>
</dbReference>
<keyword evidence="9" id="KW-0804">Transcription</keyword>
<dbReference type="Gene3D" id="3.40.50.2300">
    <property type="match status" value="1"/>
</dbReference>
<evidence type="ECO:0000259" key="14">
    <source>
        <dbReference type="PROSITE" id="PS50110"/>
    </source>
</evidence>
<feature type="domain" description="Response regulatory" evidence="14">
    <location>
        <begin position="3"/>
        <end position="117"/>
    </location>
</feature>
<keyword evidence="4" id="KW-0902">Two-component regulatory system</keyword>
<keyword evidence="17" id="KW-1185">Reference proteome</keyword>
<dbReference type="PROSITE" id="PS51755">
    <property type="entry name" value="OMPR_PHOB"/>
    <property type="match status" value="1"/>
</dbReference>
<dbReference type="InterPro" id="IPR001789">
    <property type="entry name" value="Sig_transdc_resp-reg_receiver"/>
</dbReference>